<feature type="compositionally biased region" description="Low complexity" evidence="1">
    <location>
        <begin position="74"/>
        <end position="85"/>
    </location>
</feature>
<dbReference type="InterPro" id="IPR001138">
    <property type="entry name" value="Zn2Cys6_DnaBD"/>
</dbReference>
<dbReference type="AlphaFoldDB" id="A0AAW0EBG2"/>
<dbReference type="GO" id="GO:0008270">
    <property type="term" value="F:zinc ion binding"/>
    <property type="evidence" value="ECO:0007669"/>
    <property type="project" value="InterPro"/>
</dbReference>
<keyword evidence="4" id="KW-1185">Reference proteome</keyword>
<dbReference type="EMBL" id="JAWWNJ010000002">
    <property type="protein sequence ID" value="KAK7061643.1"/>
    <property type="molecule type" value="Genomic_DNA"/>
</dbReference>
<dbReference type="SUPFAM" id="SSF57701">
    <property type="entry name" value="Zn2/Cys6 DNA-binding domain"/>
    <property type="match status" value="1"/>
</dbReference>
<evidence type="ECO:0000313" key="3">
    <source>
        <dbReference type="EMBL" id="KAK7061643.1"/>
    </source>
</evidence>
<dbReference type="Pfam" id="PF00172">
    <property type="entry name" value="Zn_clus"/>
    <property type="match status" value="1"/>
</dbReference>
<feature type="compositionally biased region" description="Polar residues" evidence="1">
    <location>
        <begin position="141"/>
        <end position="159"/>
    </location>
</feature>
<dbReference type="PROSITE" id="PS00463">
    <property type="entry name" value="ZN2_CY6_FUNGAL_1"/>
    <property type="match status" value="1"/>
</dbReference>
<proteinExistence type="predicted"/>
<feature type="domain" description="Zn(2)-C6 fungal-type" evidence="2">
    <location>
        <begin position="19"/>
        <end position="53"/>
    </location>
</feature>
<comment type="caution">
    <text evidence="3">The sequence shown here is derived from an EMBL/GenBank/DDBJ whole genome shotgun (WGS) entry which is preliminary data.</text>
</comment>
<organism evidence="3 4">
    <name type="scientific">Favolaschia claudopus</name>
    <dbReference type="NCBI Taxonomy" id="2862362"/>
    <lineage>
        <taxon>Eukaryota</taxon>
        <taxon>Fungi</taxon>
        <taxon>Dikarya</taxon>
        <taxon>Basidiomycota</taxon>
        <taxon>Agaricomycotina</taxon>
        <taxon>Agaricomycetes</taxon>
        <taxon>Agaricomycetidae</taxon>
        <taxon>Agaricales</taxon>
        <taxon>Marasmiineae</taxon>
        <taxon>Mycenaceae</taxon>
        <taxon>Favolaschia</taxon>
    </lineage>
</organism>
<dbReference type="Gene3D" id="4.10.240.10">
    <property type="entry name" value="Zn(2)-C6 fungal-type DNA-binding domain"/>
    <property type="match status" value="1"/>
</dbReference>
<dbReference type="InterPro" id="IPR036864">
    <property type="entry name" value="Zn2-C6_fun-type_DNA-bd_sf"/>
</dbReference>
<protein>
    <recommendedName>
        <fullName evidence="2">Zn(2)-C6 fungal-type domain-containing protein</fullName>
    </recommendedName>
</protein>
<evidence type="ECO:0000313" key="4">
    <source>
        <dbReference type="Proteomes" id="UP001362999"/>
    </source>
</evidence>
<sequence length="185" mass="20653">MADIPSSLLNNRRRRAMIACSNCRRRKIKCVTTEEPPRKPCQRCTKRGLVCEYVAVEDDEPDTTPESPPPPLPSHTSLPLQHSPPGAHMRGQYPPSQPTPYGQWANQSQPIPVPYNGYPTPQPPYMQPQGYPSPYGYPQQFNPQNQWAQGSHRQASSPVSGHPVDLTVYRCAGCRANPCLCYGRS</sequence>
<gene>
    <name evidence="3" type="ORF">R3P38DRAFT_3166623</name>
</gene>
<feature type="region of interest" description="Disordered" evidence="1">
    <location>
        <begin position="58"/>
        <end position="161"/>
    </location>
</feature>
<evidence type="ECO:0000259" key="2">
    <source>
        <dbReference type="PROSITE" id="PS50048"/>
    </source>
</evidence>
<dbReference type="SMART" id="SM00066">
    <property type="entry name" value="GAL4"/>
    <property type="match status" value="1"/>
</dbReference>
<reference evidence="3 4" key="1">
    <citation type="journal article" date="2024" name="J Genomics">
        <title>Draft genome sequencing and assembly of Favolaschia claudopus CIRM-BRFM 2984 isolated from oak limbs.</title>
        <authorList>
            <person name="Navarro D."/>
            <person name="Drula E."/>
            <person name="Chaduli D."/>
            <person name="Cazenave R."/>
            <person name="Ahrendt S."/>
            <person name="Wang J."/>
            <person name="Lipzen A."/>
            <person name="Daum C."/>
            <person name="Barry K."/>
            <person name="Grigoriev I.V."/>
            <person name="Favel A."/>
            <person name="Rosso M.N."/>
            <person name="Martin F."/>
        </authorList>
    </citation>
    <scope>NUCLEOTIDE SEQUENCE [LARGE SCALE GENOMIC DNA]</scope>
    <source>
        <strain evidence="3 4">CIRM-BRFM 2984</strain>
    </source>
</reference>
<name>A0AAW0EBG2_9AGAR</name>
<evidence type="ECO:0000256" key="1">
    <source>
        <dbReference type="SAM" id="MobiDB-lite"/>
    </source>
</evidence>
<feature type="compositionally biased region" description="Low complexity" evidence="1">
    <location>
        <begin position="127"/>
        <end position="140"/>
    </location>
</feature>
<accession>A0AAW0EBG2</accession>
<dbReference type="PROSITE" id="PS50048">
    <property type="entry name" value="ZN2_CY6_FUNGAL_2"/>
    <property type="match status" value="1"/>
</dbReference>
<dbReference type="CDD" id="cd00067">
    <property type="entry name" value="GAL4"/>
    <property type="match status" value="1"/>
</dbReference>
<dbReference type="Proteomes" id="UP001362999">
    <property type="component" value="Unassembled WGS sequence"/>
</dbReference>
<dbReference type="GO" id="GO:0000981">
    <property type="term" value="F:DNA-binding transcription factor activity, RNA polymerase II-specific"/>
    <property type="evidence" value="ECO:0007669"/>
    <property type="project" value="InterPro"/>
</dbReference>